<keyword evidence="3" id="KW-1185">Reference proteome</keyword>
<dbReference type="InterPro" id="IPR003607">
    <property type="entry name" value="HD/PDEase_dom"/>
</dbReference>
<proteinExistence type="predicted"/>
<protein>
    <submittedName>
        <fullName evidence="2">HD domain-containing protein</fullName>
    </submittedName>
</protein>
<accession>A0ABS2GIY9</accession>
<dbReference type="InterPro" id="IPR006674">
    <property type="entry name" value="HD_domain"/>
</dbReference>
<feature type="domain" description="HD/PDEase" evidence="1">
    <location>
        <begin position="75"/>
        <end position="190"/>
    </location>
</feature>
<dbReference type="SUPFAM" id="SSF109604">
    <property type="entry name" value="HD-domain/PDEase-like"/>
    <property type="match status" value="1"/>
</dbReference>
<dbReference type="EMBL" id="JACSNR010000001">
    <property type="protein sequence ID" value="MBM6922440.1"/>
    <property type="molecule type" value="Genomic_DNA"/>
</dbReference>
<gene>
    <name evidence="2" type="ORF">H9X81_01855</name>
</gene>
<name>A0ABS2GIY9_9FIRM</name>
<reference evidence="2 3" key="1">
    <citation type="journal article" date="2021" name="Sci. Rep.">
        <title>The distribution of antibiotic resistance genes in chicken gut microbiota commensals.</title>
        <authorList>
            <person name="Juricova H."/>
            <person name="Matiasovicova J."/>
            <person name="Kubasova T."/>
            <person name="Cejkova D."/>
            <person name="Rychlik I."/>
        </authorList>
    </citation>
    <scope>NUCLEOTIDE SEQUENCE [LARGE SCALE GENOMIC DNA]</scope>
    <source>
        <strain evidence="2 3">An564</strain>
    </source>
</reference>
<dbReference type="Pfam" id="PF01966">
    <property type="entry name" value="HD"/>
    <property type="match status" value="1"/>
</dbReference>
<evidence type="ECO:0000259" key="1">
    <source>
        <dbReference type="SMART" id="SM00471"/>
    </source>
</evidence>
<dbReference type="SMART" id="SM00471">
    <property type="entry name" value="HDc"/>
    <property type="match status" value="1"/>
</dbReference>
<dbReference type="Gene3D" id="1.10.3210.10">
    <property type="entry name" value="Hypothetical protein af1432"/>
    <property type="match status" value="1"/>
</dbReference>
<evidence type="ECO:0000313" key="3">
    <source>
        <dbReference type="Proteomes" id="UP000724149"/>
    </source>
</evidence>
<evidence type="ECO:0000313" key="2">
    <source>
        <dbReference type="EMBL" id="MBM6922440.1"/>
    </source>
</evidence>
<organism evidence="2 3">
    <name type="scientific">Hydrogenoanaerobacterium saccharovorans</name>
    <dbReference type="NCBI Taxonomy" id="474960"/>
    <lineage>
        <taxon>Bacteria</taxon>
        <taxon>Bacillati</taxon>
        <taxon>Bacillota</taxon>
        <taxon>Clostridia</taxon>
        <taxon>Eubacteriales</taxon>
        <taxon>Oscillospiraceae</taxon>
        <taxon>Hydrogenoanaerobacterium</taxon>
    </lineage>
</organism>
<dbReference type="Proteomes" id="UP000724149">
    <property type="component" value="Unassembled WGS sequence"/>
</dbReference>
<sequence length="265" mass="29757">MDWAGKGFIVIIRLGKKPQLLYRHRKTAGDLSITDHQSERRNDNLENITFERIKNDEIIREYIRRADRNLAAMGYTKHSFGHVTKVAEGAAEILTALGYDERTVELARIAGFLHDIGNVVNRADHAQSGAIMAFQLLTGMGMPAKEIGYVVSAIGHHDEGTAFPVNAIAAAVILADKSDVRRSRVRNKENTTFDIHDRVNYAVEKSSLILNRSARTISLILSIDTSICAVMDYFEIFLTRMMLSKRAAEYLDLSFKLEINGTQFL</sequence>
<comment type="caution">
    <text evidence="2">The sequence shown here is derived from an EMBL/GenBank/DDBJ whole genome shotgun (WGS) entry which is preliminary data.</text>
</comment>
<dbReference type="CDD" id="cd00077">
    <property type="entry name" value="HDc"/>
    <property type="match status" value="1"/>
</dbReference>